<dbReference type="AlphaFoldDB" id="A0A150KGT0"/>
<proteinExistence type="predicted"/>
<dbReference type="Pfam" id="PF03374">
    <property type="entry name" value="ANT"/>
    <property type="match status" value="1"/>
</dbReference>
<name>A0A150KGT0_HEYCO</name>
<evidence type="ECO:0000313" key="3">
    <source>
        <dbReference type="Proteomes" id="UP000075304"/>
    </source>
</evidence>
<dbReference type="InterPro" id="IPR003497">
    <property type="entry name" value="BRO_N_domain"/>
</dbReference>
<accession>A0A150KGT0</accession>
<dbReference type="GeneID" id="93259745"/>
<protein>
    <recommendedName>
        <fullName evidence="1">Bro-N domain-containing protein</fullName>
    </recommendedName>
</protein>
<dbReference type="PATRIC" id="fig|1398.25.peg.1797"/>
<dbReference type="GO" id="GO:0003677">
    <property type="term" value="F:DNA binding"/>
    <property type="evidence" value="ECO:0007669"/>
    <property type="project" value="InterPro"/>
</dbReference>
<sequence>MNQIQQVFGYGMSQLRTMLIDNDVWFVAKDVCDILEVRNTTQAIARLEDDERTMLNIGRQGATNLVNEPGLYSLIMSSRKPEARAFKRWITHDVIPQIRKTGSYSTQVPQTFSEALRLAADLQEQIEKAKPKIESFDRFISGENYQKMGDVAKILGYGRNNFFKLLREMKILMRDNTPYQEFINRGYFVVKEKPIQMGSQVINKPQTYVTAKGIHYIDKLLKERSIIV</sequence>
<comment type="caution">
    <text evidence="2">The sequence shown here is derived from an EMBL/GenBank/DDBJ whole genome shotgun (WGS) entry which is preliminary data.</text>
</comment>
<dbReference type="Pfam" id="PF02498">
    <property type="entry name" value="Bro-N"/>
    <property type="match status" value="1"/>
</dbReference>
<gene>
    <name evidence="2" type="ORF">B4099_3193</name>
</gene>
<dbReference type="Proteomes" id="UP000075304">
    <property type="component" value="Unassembled WGS sequence"/>
</dbReference>
<organism evidence="2 3">
    <name type="scientific">Heyndrickxia coagulans</name>
    <name type="common">Weizmannia coagulans</name>
    <dbReference type="NCBI Taxonomy" id="1398"/>
    <lineage>
        <taxon>Bacteria</taxon>
        <taxon>Bacillati</taxon>
        <taxon>Bacillota</taxon>
        <taxon>Bacilli</taxon>
        <taxon>Bacillales</taxon>
        <taxon>Bacillaceae</taxon>
        <taxon>Heyndrickxia</taxon>
    </lineage>
</organism>
<dbReference type="RefSeq" id="WP_061574471.1">
    <property type="nucleotide sequence ID" value="NZ_LQYI01000024.1"/>
</dbReference>
<reference evidence="2 3" key="1">
    <citation type="submission" date="2016-01" db="EMBL/GenBank/DDBJ databases">
        <title>Genome Sequences of Twelve Sporeforming Bacillus Species Isolated from Foods.</title>
        <authorList>
            <person name="Berendsen E.M."/>
            <person name="Wells-Bennik M.H."/>
            <person name="Krawcyk A.O."/>
            <person name="De Jong A."/>
            <person name="Holsappel S."/>
            <person name="Eijlander R.T."/>
            <person name="Kuipers O.P."/>
        </authorList>
    </citation>
    <scope>NUCLEOTIDE SEQUENCE [LARGE SCALE GENOMIC DNA]</scope>
    <source>
        <strain evidence="2 3">B4099</strain>
    </source>
</reference>
<dbReference type="SMART" id="SM01040">
    <property type="entry name" value="Bro-N"/>
    <property type="match status" value="1"/>
</dbReference>
<dbReference type="EMBL" id="LQYI01000024">
    <property type="protein sequence ID" value="KYC71652.1"/>
    <property type="molecule type" value="Genomic_DNA"/>
</dbReference>
<dbReference type="PROSITE" id="PS51750">
    <property type="entry name" value="BRO_N"/>
    <property type="match status" value="1"/>
</dbReference>
<evidence type="ECO:0000313" key="2">
    <source>
        <dbReference type="EMBL" id="KYC71652.1"/>
    </source>
</evidence>
<evidence type="ECO:0000259" key="1">
    <source>
        <dbReference type="PROSITE" id="PS51750"/>
    </source>
</evidence>
<feature type="domain" description="Bro-N" evidence="1">
    <location>
        <begin position="1"/>
        <end position="102"/>
    </location>
</feature>
<dbReference type="PANTHER" id="PTHR36180">
    <property type="entry name" value="DNA-BINDING PROTEIN-RELATED-RELATED"/>
    <property type="match status" value="1"/>
</dbReference>
<dbReference type="InterPro" id="IPR005039">
    <property type="entry name" value="Ant_C"/>
</dbReference>
<dbReference type="PANTHER" id="PTHR36180:SF2">
    <property type="entry name" value="BRO FAMILY PROTEIN"/>
    <property type="match status" value="1"/>
</dbReference>